<dbReference type="AlphaFoldDB" id="A0A2X4UWA6"/>
<feature type="transmembrane region" description="Helical" evidence="1">
    <location>
        <begin position="263"/>
        <end position="289"/>
    </location>
</feature>
<feature type="transmembrane region" description="Helical" evidence="1">
    <location>
        <begin position="62"/>
        <end position="81"/>
    </location>
</feature>
<dbReference type="Pfam" id="PF02447">
    <property type="entry name" value="GntP_permease"/>
    <property type="match status" value="1"/>
</dbReference>
<feature type="transmembrane region" description="Helical" evidence="1">
    <location>
        <begin position="348"/>
        <end position="377"/>
    </location>
</feature>
<keyword evidence="1" id="KW-0472">Membrane</keyword>
<feature type="transmembrane region" description="Helical" evidence="1">
    <location>
        <begin position="101"/>
        <end position="126"/>
    </location>
</feature>
<evidence type="ECO:0000256" key="1">
    <source>
        <dbReference type="SAM" id="Phobius"/>
    </source>
</evidence>
<dbReference type="NCBIfam" id="TIGR00791">
    <property type="entry name" value="gntP"/>
    <property type="match status" value="1"/>
</dbReference>
<name>A0A2X4UWA6_9GAMM</name>
<proteinExistence type="predicted"/>
<feature type="transmembrane region" description="Helical" evidence="1">
    <location>
        <begin position="172"/>
        <end position="192"/>
    </location>
</feature>
<dbReference type="PANTHER" id="PTHR30354:SF11">
    <property type="entry name" value="PERMEASE"/>
    <property type="match status" value="1"/>
</dbReference>
<organism evidence="2 3">
    <name type="scientific">Leminorella richardii</name>
    <dbReference type="NCBI Taxonomy" id="158841"/>
    <lineage>
        <taxon>Bacteria</taxon>
        <taxon>Pseudomonadati</taxon>
        <taxon>Pseudomonadota</taxon>
        <taxon>Gammaproteobacteria</taxon>
        <taxon>Enterobacterales</taxon>
        <taxon>Budviciaceae</taxon>
        <taxon>Leminorella</taxon>
    </lineage>
</organism>
<feature type="transmembrane region" description="Helical" evidence="1">
    <location>
        <begin position="236"/>
        <end position="257"/>
    </location>
</feature>
<evidence type="ECO:0000313" key="2">
    <source>
        <dbReference type="EMBL" id="SQI44147.1"/>
    </source>
</evidence>
<keyword evidence="1" id="KW-1133">Transmembrane helix</keyword>
<feature type="transmembrane region" description="Helical" evidence="1">
    <location>
        <begin position="28"/>
        <end position="50"/>
    </location>
</feature>
<dbReference type="PANTHER" id="PTHR30354">
    <property type="entry name" value="GNT FAMILY GLUCONATE TRANSPORTER"/>
    <property type="match status" value="1"/>
</dbReference>
<dbReference type="OrthoDB" id="9787129at2"/>
<evidence type="ECO:0000313" key="3">
    <source>
        <dbReference type="Proteomes" id="UP000249005"/>
    </source>
</evidence>
<protein>
    <submittedName>
        <fullName evidence="2">DsdX permease</fullName>
    </submittedName>
</protein>
<dbReference type="KEGG" id="lri:NCTC12151_03481"/>
<feature type="transmembrane region" description="Helical" evidence="1">
    <location>
        <begin position="389"/>
        <end position="412"/>
    </location>
</feature>
<accession>A0A2X4UWA6</accession>
<dbReference type="InterPro" id="IPR003474">
    <property type="entry name" value="Glcn_transporter"/>
</dbReference>
<sequence>MSVLAAFLAVMVVLLLMLIKFKVSPAIGLFVSAIMMAVLCGIPTGELLGYLGTGFGNTMASLGLVILFGGIFGEMLASSGATEEMAKGLLRKFGQKNDLLALNLAGFIVAIPVYFASGYIMLSPLINSLRKLTNKKKSAYAASLFVGLLLTHCVVAPTPGPVAVATQIGADLGWFIAYGLIVALPASLLCGWQYGNFINSRLTAEEKAAYRQEVSELMNNSDLLAPDPEKPSAMTAFGLILFPIALIIAGSIATWLLPKDSLIYTVLTFCGNNNIALFLALILSAIVLRKYIVKNTNSSIMKFVDVASDRLGNILMVIGTGGCFGLILQKSGLGNALVELLSSWNMPIVLLAFLLAMIIRAAVGSATVAMLTVVSIVGPAAVSMGYSPVIVGLAICCGTVGMTLPTDAAFWLPAKYNQLEVKEAFTATTYSTTLASIVAFTVVLILQAFSGILPGMF</sequence>
<feature type="transmembrane region" description="Helical" evidence="1">
    <location>
        <begin position="310"/>
        <end position="328"/>
    </location>
</feature>
<dbReference type="GO" id="GO:0015128">
    <property type="term" value="F:gluconate transmembrane transporter activity"/>
    <property type="evidence" value="ECO:0007669"/>
    <property type="project" value="InterPro"/>
</dbReference>
<reference evidence="2 3" key="1">
    <citation type="submission" date="2018-06" db="EMBL/GenBank/DDBJ databases">
        <authorList>
            <consortium name="Pathogen Informatics"/>
            <person name="Doyle S."/>
        </authorList>
    </citation>
    <scope>NUCLEOTIDE SEQUENCE [LARGE SCALE GENOMIC DNA]</scope>
    <source>
        <strain evidence="2 3">NCTC12151</strain>
    </source>
</reference>
<dbReference type="EMBL" id="LS483470">
    <property type="protein sequence ID" value="SQI44147.1"/>
    <property type="molecule type" value="Genomic_DNA"/>
</dbReference>
<dbReference type="GO" id="GO:0005886">
    <property type="term" value="C:plasma membrane"/>
    <property type="evidence" value="ECO:0007669"/>
    <property type="project" value="TreeGrafter"/>
</dbReference>
<keyword evidence="3" id="KW-1185">Reference proteome</keyword>
<feature type="transmembrane region" description="Helical" evidence="1">
    <location>
        <begin position="432"/>
        <end position="453"/>
    </location>
</feature>
<dbReference type="Proteomes" id="UP000249005">
    <property type="component" value="Chromosome 1"/>
</dbReference>
<keyword evidence="1" id="KW-0812">Transmembrane</keyword>
<gene>
    <name evidence="2" type="primary">dsdX_2</name>
    <name evidence="2" type="ORF">NCTC12151_03481</name>
</gene>
<feature type="transmembrane region" description="Helical" evidence="1">
    <location>
        <begin position="138"/>
        <end position="160"/>
    </location>
</feature>
<dbReference type="RefSeq" id="WP_111741742.1">
    <property type="nucleotide sequence ID" value="NZ_LR698987.1"/>
</dbReference>